<sequence length="374" mass="40376">MSSAPHSIVHASNFVGDDDSQKQTSASGKSNGSSSASKASKGVMKILRRRLTVTGESETIDGVSKLSVKDAKKKEAEEVQAKYHTTVRCAVTEYSGVSKKGHAPYNPRKKNQDALIMADDPATNTLILCVLDGHGEHGDGVSAVFRDALAAEMIKHPSWVTDVKKASADAIAKVEHSVIRNFRIDTEFSGTTLSMAIIRGNKITGVNIGDSRVIIGKDEGGKLVAEEFTHDHKPDTPKEQERILAAGGRVFAVEYDDGIDGPPRVWLGHMDVPGLAMSRSLGDAVAHTAGVISDPEFTERELDPSSDKFIVVATDGLWEFVNNDETVDMTAKMKGPAEAVDYLVKEANARWMHEEQVIDDTTIVVANLFDYGAN</sequence>
<protein>
    <recommendedName>
        <fullName evidence="2">PPM-type phosphatase domain-containing protein</fullName>
    </recommendedName>
</protein>
<dbReference type="InterPro" id="IPR015655">
    <property type="entry name" value="PP2C"/>
</dbReference>
<accession>A0A6S8ZMK7</accession>
<evidence type="ECO:0000313" key="3">
    <source>
        <dbReference type="EMBL" id="CAE4607104.1"/>
    </source>
</evidence>
<proteinExistence type="predicted"/>
<feature type="domain" description="PPM-type phosphatase" evidence="2">
    <location>
        <begin position="93"/>
        <end position="368"/>
    </location>
</feature>
<reference evidence="3" key="1">
    <citation type="submission" date="2021-01" db="EMBL/GenBank/DDBJ databases">
        <authorList>
            <person name="Corre E."/>
            <person name="Pelletier E."/>
            <person name="Niang G."/>
            <person name="Scheremetjew M."/>
            <person name="Finn R."/>
            <person name="Kale V."/>
            <person name="Holt S."/>
            <person name="Cochrane G."/>
            <person name="Meng A."/>
            <person name="Brown T."/>
            <person name="Cohen L."/>
        </authorList>
    </citation>
    <scope>NUCLEOTIDE SEQUENCE</scope>
    <source>
        <strain evidence="3">GSO104</strain>
    </source>
</reference>
<dbReference type="Gene3D" id="3.60.40.10">
    <property type="entry name" value="PPM-type phosphatase domain"/>
    <property type="match status" value="1"/>
</dbReference>
<dbReference type="CDD" id="cd00143">
    <property type="entry name" value="PP2Cc"/>
    <property type="match status" value="1"/>
</dbReference>
<dbReference type="PROSITE" id="PS51746">
    <property type="entry name" value="PPM_2"/>
    <property type="match status" value="1"/>
</dbReference>
<feature type="compositionally biased region" description="Low complexity" evidence="1">
    <location>
        <begin position="25"/>
        <end position="42"/>
    </location>
</feature>
<dbReference type="PANTHER" id="PTHR47992">
    <property type="entry name" value="PROTEIN PHOSPHATASE"/>
    <property type="match status" value="1"/>
</dbReference>
<feature type="region of interest" description="Disordered" evidence="1">
    <location>
        <begin position="1"/>
        <end position="43"/>
    </location>
</feature>
<dbReference type="EMBL" id="HBNS01018641">
    <property type="protein sequence ID" value="CAE4607104.1"/>
    <property type="molecule type" value="Transcribed_RNA"/>
</dbReference>
<dbReference type="SUPFAM" id="SSF81606">
    <property type="entry name" value="PP2C-like"/>
    <property type="match status" value="1"/>
</dbReference>
<dbReference type="InterPro" id="IPR036457">
    <property type="entry name" value="PPM-type-like_dom_sf"/>
</dbReference>
<dbReference type="InterPro" id="IPR001932">
    <property type="entry name" value="PPM-type_phosphatase-like_dom"/>
</dbReference>
<organism evidence="3">
    <name type="scientific">Ditylum brightwellii</name>
    <dbReference type="NCBI Taxonomy" id="49249"/>
    <lineage>
        <taxon>Eukaryota</taxon>
        <taxon>Sar</taxon>
        <taxon>Stramenopiles</taxon>
        <taxon>Ochrophyta</taxon>
        <taxon>Bacillariophyta</taxon>
        <taxon>Mediophyceae</taxon>
        <taxon>Lithodesmiophycidae</taxon>
        <taxon>Lithodesmiales</taxon>
        <taxon>Lithodesmiaceae</taxon>
        <taxon>Ditylum</taxon>
    </lineage>
</organism>
<gene>
    <name evidence="3" type="ORF">DBRI00130_LOCUS14866</name>
</gene>
<evidence type="ECO:0000259" key="2">
    <source>
        <dbReference type="PROSITE" id="PS51746"/>
    </source>
</evidence>
<dbReference type="AlphaFoldDB" id="A0A6S8ZMK7"/>
<dbReference type="GO" id="GO:0004722">
    <property type="term" value="F:protein serine/threonine phosphatase activity"/>
    <property type="evidence" value="ECO:0007669"/>
    <property type="project" value="InterPro"/>
</dbReference>
<evidence type="ECO:0000256" key="1">
    <source>
        <dbReference type="SAM" id="MobiDB-lite"/>
    </source>
</evidence>
<name>A0A6S8ZMK7_9STRA</name>
<dbReference type="SMART" id="SM00332">
    <property type="entry name" value="PP2Cc"/>
    <property type="match status" value="1"/>
</dbReference>
<dbReference type="Pfam" id="PF00481">
    <property type="entry name" value="PP2C"/>
    <property type="match status" value="1"/>
</dbReference>